<dbReference type="GO" id="GO:0003677">
    <property type="term" value="F:DNA binding"/>
    <property type="evidence" value="ECO:0007669"/>
    <property type="project" value="UniProtKB-KW"/>
</dbReference>
<accession>A0ABD5Y2E7</accession>
<dbReference type="Pfam" id="PF09339">
    <property type="entry name" value="HTH_IclR"/>
    <property type="match status" value="1"/>
</dbReference>
<evidence type="ECO:0000256" key="2">
    <source>
        <dbReference type="ARBA" id="ARBA00023125"/>
    </source>
</evidence>
<keyword evidence="1" id="KW-0805">Transcription regulation</keyword>
<dbReference type="AlphaFoldDB" id="A0ABD5Y2E7"/>
<dbReference type="GO" id="GO:0006355">
    <property type="term" value="P:regulation of DNA-templated transcription"/>
    <property type="evidence" value="ECO:0007669"/>
    <property type="project" value="UniProtKB-ARBA"/>
</dbReference>
<organism evidence="6 7">
    <name type="scientific">Halosimplex aquaticum</name>
    <dbReference type="NCBI Taxonomy" id="3026162"/>
    <lineage>
        <taxon>Archaea</taxon>
        <taxon>Methanobacteriati</taxon>
        <taxon>Methanobacteriota</taxon>
        <taxon>Stenosarchaea group</taxon>
        <taxon>Halobacteria</taxon>
        <taxon>Halobacteriales</taxon>
        <taxon>Haloarculaceae</taxon>
        <taxon>Halosimplex</taxon>
    </lineage>
</organism>
<evidence type="ECO:0000259" key="4">
    <source>
        <dbReference type="PROSITE" id="PS51077"/>
    </source>
</evidence>
<dbReference type="PANTHER" id="PTHR30136:SF35">
    <property type="entry name" value="HTH-TYPE TRANSCRIPTIONAL REGULATOR RV1719"/>
    <property type="match status" value="1"/>
</dbReference>
<dbReference type="PROSITE" id="PS51078">
    <property type="entry name" value="ICLR_ED"/>
    <property type="match status" value="1"/>
</dbReference>
<dbReference type="InterPro" id="IPR011991">
    <property type="entry name" value="ArsR-like_HTH"/>
</dbReference>
<dbReference type="InterPro" id="IPR029016">
    <property type="entry name" value="GAF-like_dom_sf"/>
</dbReference>
<name>A0ABD5Y2E7_9EURY</name>
<dbReference type="CDD" id="cd00090">
    <property type="entry name" value="HTH_ARSR"/>
    <property type="match status" value="1"/>
</dbReference>
<dbReference type="Pfam" id="PF01614">
    <property type="entry name" value="IclR_C"/>
    <property type="match status" value="1"/>
</dbReference>
<dbReference type="RefSeq" id="WP_274322621.1">
    <property type="nucleotide sequence ID" value="NZ_CP118158.1"/>
</dbReference>
<gene>
    <name evidence="6" type="ORF">ACFQMA_17090</name>
</gene>
<dbReference type="Gene3D" id="1.10.10.10">
    <property type="entry name" value="Winged helix-like DNA-binding domain superfamily/Winged helix DNA-binding domain"/>
    <property type="match status" value="1"/>
</dbReference>
<dbReference type="Gene3D" id="3.30.450.40">
    <property type="match status" value="1"/>
</dbReference>
<evidence type="ECO:0000313" key="6">
    <source>
        <dbReference type="EMBL" id="MFC7141540.1"/>
    </source>
</evidence>
<dbReference type="EMBL" id="JBHTAS010000001">
    <property type="protein sequence ID" value="MFC7141540.1"/>
    <property type="molecule type" value="Genomic_DNA"/>
</dbReference>
<comment type="caution">
    <text evidence="6">The sequence shown here is derived from an EMBL/GenBank/DDBJ whole genome shotgun (WGS) entry which is preliminary data.</text>
</comment>
<keyword evidence="3" id="KW-0804">Transcription</keyword>
<reference evidence="6 7" key="1">
    <citation type="journal article" date="2019" name="Int. J. Syst. Evol. Microbiol.">
        <title>The Global Catalogue of Microorganisms (GCM) 10K type strain sequencing project: providing services to taxonomists for standard genome sequencing and annotation.</title>
        <authorList>
            <consortium name="The Broad Institute Genomics Platform"/>
            <consortium name="The Broad Institute Genome Sequencing Center for Infectious Disease"/>
            <person name="Wu L."/>
            <person name="Ma J."/>
        </authorList>
    </citation>
    <scope>NUCLEOTIDE SEQUENCE [LARGE SCALE GENOMIC DNA]</scope>
    <source>
        <strain evidence="6 7">XZYJT29</strain>
    </source>
</reference>
<dbReference type="InterPro" id="IPR005471">
    <property type="entry name" value="Tscrpt_reg_IclR_N"/>
</dbReference>
<proteinExistence type="predicted"/>
<evidence type="ECO:0000313" key="7">
    <source>
        <dbReference type="Proteomes" id="UP001596432"/>
    </source>
</evidence>
<dbReference type="InterPro" id="IPR050707">
    <property type="entry name" value="HTH_MetabolicPath_Reg"/>
</dbReference>
<dbReference type="SMART" id="SM00346">
    <property type="entry name" value="HTH_ICLR"/>
    <property type="match status" value="1"/>
</dbReference>
<feature type="domain" description="IclR-ED" evidence="5">
    <location>
        <begin position="69"/>
        <end position="252"/>
    </location>
</feature>
<dbReference type="InterPro" id="IPR036390">
    <property type="entry name" value="WH_DNA-bd_sf"/>
</dbReference>
<evidence type="ECO:0000256" key="1">
    <source>
        <dbReference type="ARBA" id="ARBA00023015"/>
    </source>
</evidence>
<protein>
    <submittedName>
        <fullName evidence="6">IclR family transcriptional regulator</fullName>
    </submittedName>
</protein>
<dbReference type="GeneID" id="78821856"/>
<sequence>MQTEIDVPVKATRVSFDVVEVLRALDGAGVTEVADELDLPRSTVHDHLRTLEELELVVNEDGTYKTGTRFLEFGGYARQRMKVFDVAKPELQKLAEQTGEHSNLMIEEHGRGVFLYKTEGENAVKLDTYNGYRVHLQTTALGKAMMAHMDEDRVRDILDRHGMPAITDRTVTDEDVLFEQFEEIRERGYAIDREERVRGMICIAAPLLDDDEVLGAISVSGPKNRMQGERFEEEIPRQVLRIANVIEVNMTHA</sequence>
<dbReference type="SUPFAM" id="SSF55781">
    <property type="entry name" value="GAF domain-like"/>
    <property type="match status" value="1"/>
</dbReference>
<dbReference type="PROSITE" id="PS51077">
    <property type="entry name" value="HTH_ICLR"/>
    <property type="match status" value="1"/>
</dbReference>
<evidence type="ECO:0000256" key="3">
    <source>
        <dbReference type="ARBA" id="ARBA00023163"/>
    </source>
</evidence>
<dbReference type="Proteomes" id="UP001596432">
    <property type="component" value="Unassembled WGS sequence"/>
</dbReference>
<feature type="domain" description="HTH iclR-type" evidence="4">
    <location>
        <begin position="9"/>
        <end position="68"/>
    </location>
</feature>
<dbReference type="InterPro" id="IPR036388">
    <property type="entry name" value="WH-like_DNA-bd_sf"/>
</dbReference>
<keyword evidence="2" id="KW-0238">DNA-binding</keyword>
<evidence type="ECO:0000259" key="5">
    <source>
        <dbReference type="PROSITE" id="PS51078"/>
    </source>
</evidence>
<dbReference type="InterPro" id="IPR014757">
    <property type="entry name" value="Tscrpt_reg_IclR_C"/>
</dbReference>
<keyword evidence="7" id="KW-1185">Reference proteome</keyword>
<dbReference type="SUPFAM" id="SSF46785">
    <property type="entry name" value="Winged helix' DNA-binding domain"/>
    <property type="match status" value="1"/>
</dbReference>
<dbReference type="PANTHER" id="PTHR30136">
    <property type="entry name" value="HELIX-TURN-HELIX TRANSCRIPTIONAL REGULATOR, ICLR FAMILY"/>
    <property type="match status" value="1"/>
</dbReference>